<dbReference type="RefSeq" id="WP_202952658.1">
    <property type="nucleotide sequence ID" value="NZ_JAPCID010000068.1"/>
</dbReference>
<dbReference type="EMBL" id="JAPCID010000068">
    <property type="protein sequence ID" value="MDA0141898.1"/>
    <property type="molecule type" value="Genomic_DNA"/>
</dbReference>
<evidence type="ECO:0000313" key="1">
    <source>
        <dbReference type="EMBL" id="MDA0141898.1"/>
    </source>
</evidence>
<sequence>MLPCGPADVDELARTAHTRVYRHEGEVRGCHRGRASFTLGQRVVRVYVRGRFAAVQRKVGEREALRVYDLRARRPRGDEDRARRFVAIRFSAGTAVYLAEEPDGTTTVSDTGEGYYGHRAAGTSFLAFKGTVIATGLGNQFSFSGLKSGGKSAPNGRLITHGSIRVDVRNRNLLVAGHGERPPIRLGTSIGECSSPGDCEGIGGVQIAGDRFLGASYGYARQGGYSDVTIHDLVAGTQRKLCVGMTRYVLGDSGRVACSDRTPLGAQIRVEDVVLEENERVDPDSLERRGDQLVWRTGGVERTAPLP</sequence>
<name>A0ABT4RU35_9ACTN</name>
<dbReference type="Proteomes" id="UP001147700">
    <property type="component" value="Unassembled WGS sequence"/>
</dbReference>
<proteinExistence type="predicted"/>
<gene>
    <name evidence="1" type="ORF">OJ962_30700</name>
</gene>
<reference evidence="1" key="1">
    <citation type="submission" date="2022-10" db="EMBL/GenBank/DDBJ databases">
        <title>The WGS of Solirubrobacter sp. CPCC 204708.</title>
        <authorList>
            <person name="Jiang Z."/>
        </authorList>
    </citation>
    <scope>NUCLEOTIDE SEQUENCE</scope>
    <source>
        <strain evidence="1">CPCC 204708</strain>
    </source>
</reference>
<evidence type="ECO:0000313" key="2">
    <source>
        <dbReference type="Proteomes" id="UP001147700"/>
    </source>
</evidence>
<protein>
    <submittedName>
        <fullName evidence="1">Uncharacterized protein</fullName>
    </submittedName>
</protein>
<keyword evidence="2" id="KW-1185">Reference proteome</keyword>
<organism evidence="1 2">
    <name type="scientific">Solirubrobacter deserti</name>
    <dbReference type="NCBI Taxonomy" id="2282478"/>
    <lineage>
        <taxon>Bacteria</taxon>
        <taxon>Bacillati</taxon>
        <taxon>Actinomycetota</taxon>
        <taxon>Thermoleophilia</taxon>
        <taxon>Solirubrobacterales</taxon>
        <taxon>Solirubrobacteraceae</taxon>
        <taxon>Solirubrobacter</taxon>
    </lineage>
</organism>
<accession>A0ABT4RU35</accession>
<comment type="caution">
    <text evidence="1">The sequence shown here is derived from an EMBL/GenBank/DDBJ whole genome shotgun (WGS) entry which is preliminary data.</text>
</comment>